<keyword evidence="3 6" id="KW-0812">Transmembrane</keyword>
<organism evidence="7 8">
    <name type="scientific">Bacteroides salyersiae</name>
    <dbReference type="NCBI Taxonomy" id="291644"/>
    <lineage>
        <taxon>Bacteria</taxon>
        <taxon>Pseudomonadati</taxon>
        <taxon>Bacteroidota</taxon>
        <taxon>Bacteroidia</taxon>
        <taxon>Bacteroidales</taxon>
        <taxon>Bacteroidaceae</taxon>
        <taxon>Bacteroides</taxon>
    </lineage>
</organism>
<dbReference type="EMBL" id="VWMK01000001">
    <property type="protein sequence ID" value="KAA3770435.1"/>
    <property type="molecule type" value="Genomic_DNA"/>
</dbReference>
<dbReference type="GO" id="GO:0005886">
    <property type="term" value="C:plasma membrane"/>
    <property type="evidence" value="ECO:0007669"/>
    <property type="project" value="UniProtKB-SubCell"/>
</dbReference>
<protein>
    <submittedName>
        <fullName evidence="7">Oligosaccharide flippase family protein</fullName>
    </submittedName>
</protein>
<feature type="transmembrane region" description="Helical" evidence="6">
    <location>
        <begin position="190"/>
        <end position="211"/>
    </location>
</feature>
<reference evidence="7 8" key="1">
    <citation type="journal article" date="2019" name="Nat. Med.">
        <title>A library of human gut bacterial isolates paired with longitudinal multiomics data enables mechanistic microbiome research.</title>
        <authorList>
            <person name="Poyet M."/>
            <person name="Groussin M."/>
            <person name="Gibbons S.M."/>
            <person name="Avila-Pacheco J."/>
            <person name="Jiang X."/>
            <person name="Kearney S.M."/>
            <person name="Perrotta A.R."/>
            <person name="Berdy B."/>
            <person name="Zhao S."/>
            <person name="Lieberman T.D."/>
            <person name="Swanson P.K."/>
            <person name="Smith M."/>
            <person name="Roesemann S."/>
            <person name="Alexander J.E."/>
            <person name="Rich S.A."/>
            <person name="Livny J."/>
            <person name="Vlamakis H."/>
            <person name="Clish C."/>
            <person name="Bullock K."/>
            <person name="Deik A."/>
            <person name="Scott J."/>
            <person name="Pierce K.A."/>
            <person name="Xavier R.J."/>
            <person name="Alm E.J."/>
        </authorList>
    </citation>
    <scope>NUCLEOTIDE SEQUENCE [LARGE SCALE GENOMIC DNA]</scope>
    <source>
        <strain evidence="7 8">BIOML-A10</strain>
    </source>
</reference>
<gene>
    <name evidence="7" type="ORF">F3F73_00325</name>
</gene>
<evidence type="ECO:0000256" key="6">
    <source>
        <dbReference type="SAM" id="Phobius"/>
    </source>
</evidence>
<dbReference type="InterPro" id="IPR050833">
    <property type="entry name" value="Poly_Biosynth_Transport"/>
</dbReference>
<evidence type="ECO:0000313" key="8">
    <source>
        <dbReference type="Proteomes" id="UP000422221"/>
    </source>
</evidence>
<evidence type="ECO:0000256" key="2">
    <source>
        <dbReference type="ARBA" id="ARBA00022475"/>
    </source>
</evidence>
<evidence type="ECO:0000256" key="5">
    <source>
        <dbReference type="ARBA" id="ARBA00023136"/>
    </source>
</evidence>
<comment type="subcellular location">
    <subcellularLocation>
        <location evidence="1">Cell membrane</location>
        <topology evidence="1">Multi-pass membrane protein</topology>
    </subcellularLocation>
</comment>
<proteinExistence type="predicted"/>
<feature type="transmembrane region" description="Helical" evidence="6">
    <location>
        <begin position="379"/>
        <end position="399"/>
    </location>
</feature>
<feature type="transmembrane region" description="Helical" evidence="6">
    <location>
        <begin position="443"/>
        <end position="463"/>
    </location>
</feature>
<feature type="transmembrane region" description="Helical" evidence="6">
    <location>
        <begin position="469"/>
        <end position="491"/>
    </location>
</feature>
<feature type="transmembrane region" description="Helical" evidence="6">
    <location>
        <begin position="129"/>
        <end position="150"/>
    </location>
</feature>
<evidence type="ECO:0000256" key="3">
    <source>
        <dbReference type="ARBA" id="ARBA00022692"/>
    </source>
</evidence>
<keyword evidence="5 6" id="KW-0472">Membrane</keyword>
<feature type="transmembrane region" description="Helical" evidence="6">
    <location>
        <begin position="349"/>
        <end position="367"/>
    </location>
</feature>
<feature type="transmembrane region" description="Helical" evidence="6">
    <location>
        <begin position="162"/>
        <end position="184"/>
    </location>
</feature>
<feature type="transmembrane region" description="Helical" evidence="6">
    <location>
        <begin position="94"/>
        <end position="117"/>
    </location>
</feature>
<dbReference type="PANTHER" id="PTHR30250">
    <property type="entry name" value="PST FAMILY PREDICTED COLANIC ACID TRANSPORTER"/>
    <property type="match status" value="1"/>
</dbReference>
<dbReference type="RefSeq" id="WP_130058019.1">
    <property type="nucleotide sequence ID" value="NZ_JADNPJ010000023.1"/>
</dbReference>
<feature type="transmembrane region" description="Helical" evidence="6">
    <location>
        <begin position="268"/>
        <end position="288"/>
    </location>
</feature>
<accession>A0A7J4XNP8</accession>
<feature type="transmembrane region" description="Helical" evidence="6">
    <location>
        <begin position="232"/>
        <end position="248"/>
    </location>
</feature>
<feature type="transmembrane region" description="Helical" evidence="6">
    <location>
        <begin position="411"/>
        <end position="431"/>
    </location>
</feature>
<feature type="transmembrane region" description="Helical" evidence="6">
    <location>
        <begin position="309"/>
        <end position="329"/>
    </location>
</feature>
<feature type="transmembrane region" description="Helical" evidence="6">
    <location>
        <begin position="50"/>
        <end position="74"/>
    </location>
</feature>
<comment type="caution">
    <text evidence="7">The sequence shown here is derived from an EMBL/GenBank/DDBJ whole genome shotgun (WGS) entry which is preliminary data.</text>
</comment>
<name>A0A7J4XNP8_9BACE</name>
<evidence type="ECO:0000313" key="7">
    <source>
        <dbReference type="EMBL" id="KAA3770435.1"/>
    </source>
</evidence>
<keyword evidence="2" id="KW-1003">Cell membrane</keyword>
<sequence>MSEKNENINKRIAQNTMLLYLRLIIVMGVSLFTVRIVLKALGVVDYGIHNVVAGIVTMFSFITMTLSTGTVRFFSFQLGEKNIDKLNKLFNLSLLYFCVIIVVVFIISETVGIWFVENKLTIPSERLNAAYWVFQFSIFTFAVNLIDVPFKSLIISYERMNVYAYISIIEVMLKLLIVYILTTITFDKLIVYSALLAFSSVVITLSYILYCKHYLDGCKFRPYWNAKMFRELFSFCGWNLIGALSNVLRSQGINILLNIFFTPVVNAARAIAFQINTAVNNFVLNFYTSFRPQITKLYASDKLDEMTKLVLLSSKVSFYLILFLAIPIILEVDNILCLWLSNVPEYTALFTRLVVINAVIESLSYPLSAAVMSTGKNKWYQIVTGGLLLLNLPLAYVFLQLGYPPQVTMEISIVITAFSILSRFLFVRHYLSVSLKRYVNEVVKYIVMVSITSILFPLCFHCYLDYGIIRLVLIFMVSTLSIALSIYVVGVSKTERQALNRFLITKYYNIISRK</sequence>
<dbReference type="Proteomes" id="UP000422221">
    <property type="component" value="Unassembled WGS sequence"/>
</dbReference>
<keyword evidence="4 6" id="KW-1133">Transmembrane helix</keyword>
<evidence type="ECO:0000256" key="1">
    <source>
        <dbReference type="ARBA" id="ARBA00004651"/>
    </source>
</evidence>
<feature type="transmembrane region" description="Helical" evidence="6">
    <location>
        <begin position="20"/>
        <end position="38"/>
    </location>
</feature>
<dbReference type="PANTHER" id="PTHR30250:SF26">
    <property type="entry name" value="PSMA PROTEIN"/>
    <property type="match status" value="1"/>
</dbReference>
<dbReference type="AlphaFoldDB" id="A0A7J4XNP8"/>
<evidence type="ECO:0000256" key="4">
    <source>
        <dbReference type="ARBA" id="ARBA00022989"/>
    </source>
</evidence>